<sequence>MNNNGNSKWYMYGQLVSMLVLSVLWHGKGLMTKASSLIHYIYHILTM</sequence>
<keyword evidence="1" id="KW-1133">Transmembrane helix</keyword>
<feature type="transmembrane region" description="Helical" evidence="1">
    <location>
        <begin position="9"/>
        <end position="27"/>
    </location>
</feature>
<keyword evidence="3" id="KW-1185">Reference proteome</keyword>
<protein>
    <submittedName>
        <fullName evidence="2">Uncharacterized protein</fullName>
    </submittedName>
</protein>
<name>A0A2P8GQ93_9BACT</name>
<proteinExistence type="predicted"/>
<comment type="caution">
    <text evidence="2">The sequence shown here is derived from an EMBL/GenBank/DDBJ whole genome shotgun (WGS) entry which is preliminary data.</text>
</comment>
<evidence type="ECO:0000313" key="3">
    <source>
        <dbReference type="Proteomes" id="UP000240978"/>
    </source>
</evidence>
<gene>
    <name evidence="2" type="ORF">CLV42_101896</name>
</gene>
<accession>A0A2P8GQ93</accession>
<evidence type="ECO:0000256" key="1">
    <source>
        <dbReference type="SAM" id="Phobius"/>
    </source>
</evidence>
<keyword evidence="1" id="KW-0472">Membrane</keyword>
<dbReference type="AlphaFoldDB" id="A0A2P8GQ93"/>
<keyword evidence="1" id="KW-0812">Transmembrane</keyword>
<dbReference type="EMBL" id="PYGK01000001">
    <property type="protein sequence ID" value="PSL36127.1"/>
    <property type="molecule type" value="Genomic_DNA"/>
</dbReference>
<evidence type="ECO:0000313" key="2">
    <source>
        <dbReference type="EMBL" id="PSL36127.1"/>
    </source>
</evidence>
<organism evidence="2 3">
    <name type="scientific">Chitinophaga ginsengisoli</name>
    <dbReference type="NCBI Taxonomy" id="363837"/>
    <lineage>
        <taxon>Bacteria</taxon>
        <taxon>Pseudomonadati</taxon>
        <taxon>Bacteroidota</taxon>
        <taxon>Chitinophagia</taxon>
        <taxon>Chitinophagales</taxon>
        <taxon>Chitinophagaceae</taxon>
        <taxon>Chitinophaga</taxon>
    </lineage>
</organism>
<dbReference type="Proteomes" id="UP000240978">
    <property type="component" value="Unassembled WGS sequence"/>
</dbReference>
<reference evidence="2 3" key="1">
    <citation type="submission" date="2018-03" db="EMBL/GenBank/DDBJ databases">
        <title>Genomic Encyclopedia of Archaeal and Bacterial Type Strains, Phase II (KMG-II): from individual species to whole genera.</title>
        <authorList>
            <person name="Goeker M."/>
        </authorList>
    </citation>
    <scope>NUCLEOTIDE SEQUENCE [LARGE SCALE GENOMIC DNA]</scope>
    <source>
        <strain evidence="2 3">DSM 18107</strain>
    </source>
</reference>